<dbReference type="InterPro" id="IPR036322">
    <property type="entry name" value="WD40_repeat_dom_sf"/>
</dbReference>
<dbReference type="STRING" id="988480.A0A075AQG6"/>
<dbReference type="Gene3D" id="2.130.10.10">
    <property type="entry name" value="YVTN repeat-like/Quinoprotein amine dehydrogenase"/>
    <property type="match status" value="1"/>
</dbReference>
<accession>A0A075AQG6</accession>
<evidence type="ECO:0000313" key="6">
    <source>
        <dbReference type="EMBL" id="EPZ32405.1"/>
    </source>
</evidence>
<evidence type="ECO:0000256" key="3">
    <source>
        <dbReference type="ARBA" id="ARBA00038335"/>
    </source>
</evidence>
<evidence type="ECO:0000256" key="4">
    <source>
        <dbReference type="SAM" id="MobiDB-lite"/>
    </source>
</evidence>
<feature type="domain" description="Small-subunit processome Utp12" evidence="5">
    <location>
        <begin position="392"/>
        <end position="493"/>
    </location>
</feature>
<dbReference type="Proteomes" id="UP000030755">
    <property type="component" value="Unassembled WGS sequence"/>
</dbReference>
<sequence length="588" mass="66045">MTKLSSNHPSSAVSTTENQKFKFSACGLYCAVHSPSVDGSSLRVYSVTTGRVINEHKIKCNVTSFGYVQDKFTFKIDERKDKKDVYLVVGLEDGRILGCSIVEHGKQLFELVGHTGSVTALCSWGRNEMYSTDKWSLKEKKIVRTISNLEGNYLSAICVSNESVAVATHIAYVLDKKSLKIQHELKGQDKKITNLSLFKNLVLASSEESRFMYCWNLTNKEEKNFSINEEIKASQMINSFFVGLSSSGSVHVYEKMKEKATVSIISENDKEKIKIHAVTLLFGEDDVFIEIVRGNHLKPVFERLNISGMKGSINLSRFVAQGVLLNAKGKEVKNVNKKAAVSGPADFAMEGSKVENEQVGDLINLPKTESTSKVPKADSMTRMLVQALHTTDHQLLEQVLQVGDSVLIENTIKKLPTHFVIPFLEQVVKRFEDKHTRGLVLLSWIKCLITIHLSYLVSVKGLKNKIKSLYKAIDTRLSIFQDVLQLAGRLDLVVHQITKKSNANENNVDNAQVTYNEDDESDDEETVFRAMQVDPELDNQTDSESDNDSENNQVDQEEEDDDEVYAENMDEFASFDSEFEASDDEDDE</sequence>
<evidence type="ECO:0000313" key="7">
    <source>
        <dbReference type="Proteomes" id="UP000030755"/>
    </source>
</evidence>
<comment type="similarity">
    <text evidence="3">Belongs to the UTP5 family.</text>
</comment>
<dbReference type="PANTHER" id="PTHR44267">
    <property type="entry name" value="WD REPEAT-CONTAINING PROTEIN 43"/>
    <property type="match status" value="1"/>
</dbReference>
<dbReference type="InterPro" id="IPR015943">
    <property type="entry name" value="WD40/YVTN_repeat-like_dom_sf"/>
</dbReference>
<dbReference type="PANTHER" id="PTHR44267:SF1">
    <property type="entry name" value="WD REPEAT-CONTAINING PROTEIN 43"/>
    <property type="match status" value="1"/>
</dbReference>
<protein>
    <recommendedName>
        <fullName evidence="5">Small-subunit processome Utp12 domain-containing protein</fullName>
    </recommendedName>
</protein>
<evidence type="ECO:0000256" key="1">
    <source>
        <dbReference type="ARBA" id="ARBA00004123"/>
    </source>
</evidence>
<dbReference type="EMBL" id="KE561154">
    <property type="protein sequence ID" value="EPZ32405.1"/>
    <property type="molecule type" value="Genomic_DNA"/>
</dbReference>
<dbReference type="HOGENOM" id="CLU_463920_0_0_1"/>
<gene>
    <name evidence="6" type="ORF">O9G_001307</name>
</gene>
<comment type="subcellular location">
    <subcellularLocation>
        <location evidence="1">Nucleus</location>
    </subcellularLocation>
</comment>
<proteinExistence type="inferred from homology"/>
<keyword evidence="2" id="KW-0539">Nucleus</keyword>
<dbReference type="SUPFAM" id="SSF50978">
    <property type="entry name" value="WD40 repeat-like"/>
    <property type="match status" value="1"/>
</dbReference>
<feature type="region of interest" description="Disordered" evidence="4">
    <location>
        <begin position="532"/>
        <end position="588"/>
    </location>
</feature>
<feature type="compositionally biased region" description="Acidic residues" evidence="4">
    <location>
        <begin position="577"/>
        <end position="588"/>
    </location>
</feature>
<feature type="compositionally biased region" description="Acidic residues" evidence="4">
    <location>
        <begin position="535"/>
        <end position="570"/>
    </location>
</feature>
<dbReference type="OrthoDB" id="30195at2759"/>
<dbReference type="GO" id="GO:0005730">
    <property type="term" value="C:nucleolus"/>
    <property type="evidence" value="ECO:0007669"/>
    <property type="project" value="TreeGrafter"/>
</dbReference>
<keyword evidence="7" id="KW-1185">Reference proteome</keyword>
<name>A0A075AQG6_ROZAC</name>
<dbReference type="AlphaFoldDB" id="A0A075AQG6"/>
<evidence type="ECO:0000256" key="2">
    <source>
        <dbReference type="ARBA" id="ARBA00023242"/>
    </source>
</evidence>
<dbReference type="InterPro" id="IPR052414">
    <property type="entry name" value="U3_snoRNA-assoc_WDR"/>
</dbReference>
<dbReference type="InterPro" id="IPR007148">
    <property type="entry name" value="SSU_processome_Utp12"/>
</dbReference>
<organism evidence="6 7">
    <name type="scientific">Rozella allomycis (strain CSF55)</name>
    <dbReference type="NCBI Taxonomy" id="988480"/>
    <lineage>
        <taxon>Eukaryota</taxon>
        <taxon>Fungi</taxon>
        <taxon>Fungi incertae sedis</taxon>
        <taxon>Cryptomycota</taxon>
        <taxon>Cryptomycota incertae sedis</taxon>
        <taxon>Rozella</taxon>
    </lineage>
</organism>
<dbReference type="GO" id="GO:0000462">
    <property type="term" value="P:maturation of SSU-rRNA from tricistronic rRNA transcript (SSU-rRNA, 5.8S rRNA, LSU-rRNA)"/>
    <property type="evidence" value="ECO:0007669"/>
    <property type="project" value="TreeGrafter"/>
</dbReference>
<dbReference type="Pfam" id="PF04003">
    <property type="entry name" value="Utp12"/>
    <property type="match status" value="1"/>
</dbReference>
<evidence type="ECO:0000259" key="5">
    <source>
        <dbReference type="Pfam" id="PF04003"/>
    </source>
</evidence>
<reference evidence="6 7" key="1">
    <citation type="journal article" date="2013" name="Curr. Biol.">
        <title>Shared signatures of parasitism and phylogenomics unite Cryptomycota and microsporidia.</title>
        <authorList>
            <person name="James T.Y."/>
            <person name="Pelin A."/>
            <person name="Bonen L."/>
            <person name="Ahrendt S."/>
            <person name="Sain D."/>
            <person name="Corradi N."/>
            <person name="Stajich J.E."/>
        </authorList>
    </citation>
    <scope>NUCLEOTIDE SEQUENCE [LARGE SCALE GENOMIC DNA]</scope>
    <source>
        <strain evidence="6 7">CSF55</strain>
    </source>
</reference>